<gene>
    <name evidence="3" type="ORF">K489DRAFT_263301</name>
</gene>
<dbReference type="RefSeq" id="XP_033458065.1">
    <property type="nucleotide sequence ID" value="XM_033600061.1"/>
</dbReference>
<sequence>MLPPVESSVLASNPSFDVLYRDLCTNKLNVDGTTRTDAKQYKERESFNEDLRRARILVAKKNLIQTYLPATASKQNEYPDEVRPQSHRHSIFASSLPSCPHSCEN</sequence>
<reference evidence="3" key="2">
    <citation type="submission" date="2020-04" db="EMBL/GenBank/DDBJ databases">
        <authorList>
            <consortium name="NCBI Genome Project"/>
        </authorList>
    </citation>
    <scope>NUCLEOTIDE SEQUENCE</scope>
    <source>
        <strain evidence="3">CBS 342.82</strain>
    </source>
</reference>
<feature type="region of interest" description="Disordered" evidence="1">
    <location>
        <begin position="75"/>
        <end position="105"/>
    </location>
</feature>
<protein>
    <submittedName>
        <fullName evidence="3">Uncharacterized protein</fullName>
    </submittedName>
</protein>
<dbReference type="GeneID" id="54357861"/>
<name>A0A6J3M0K5_9PEZI</name>
<reference evidence="3" key="3">
    <citation type="submission" date="2025-08" db="UniProtKB">
        <authorList>
            <consortium name="RefSeq"/>
        </authorList>
    </citation>
    <scope>IDENTIFICATION</scope>
    <source>
        <strain evidence="3">CBS 342.82</strain>
    </source>
</reference>
<reference evidence="3" key="1">
    <citation type="submission" date="2020-01" db="EMBL/GenBank/DDBJ databases">
        <authorList>
            <consortium name="DOE Joint Genome Institute"/>
            <person name="Haridas S."/>
            <person name="Albert R."/>
            <person name="Binder M."/>
            <person name="Bloem J."/>
            <person name="Labutti K."/>
            <person name="Salamov A."/>
            <person name="Andreopoulos B."/>
            <person name="Baker S.E."/>
            <person name="Barry K."/>
            <person name="Bills G."/>
            <person name="Bluhm B.H."/>
            <person name="Cannon C."/>
            <person name="Castanera R."/>
            <person name="Culley D.E."/>
            <person name="Daum C."/>
            <person name="Ezra D."/>
            <person name="Gonzalez J.B."/>
            <person name="Henrissat B."/>
            <person name="Kuo A."/>
            <person name="Liang C."/>
            <person name="Lipzen A."/>
            <person name="Lutzoni F."/>
            <person name="Magnuson J."/>
            <person name="Mondo S."/>
            <person name="Nolan M."/>
            <person name="Ohm R."/>
            <person name="Pangilinan J."/>
            <person name="Park H.-J."/>
            <person name="Ramirez L."/>
            <person name="Alfaro M."/>
            <person name="Sun H."/>
            <person name="Tritt A."/>
            <person name="Yoshinaga Y."/>
            <person name="Zwiers L.-H."/>
            <person name="Turgeon B.G."/>
            <person name="Goodwin S.B."/>
            <person name="Spatafora J.W."/>
            <person name="Crous P.W."/>
            <person name="Grigoriev I.V."/>
        </authorList>
    </citation>
    <scope>NUCLEOTIDE SEQUENCE</scope>
    <source>
        <strain evidence="3">CBS 342.82</strain>
    </source>
</reference>
<organism evidence="3">
    <name type="scientific">Dissoconium aciculare CBS 342.82</name>
    <dbReference type="NCBI Taxonomy" id="1314786"/>
    <lineage>
        <taxon>Eukaryota</taxon>
        <taxon>Fungi</taxon>
        <taxon>Dikarya</taxon>
        <taxon>Ascomycota</taxon>
        <taxon>Pezizomycotina</taxon>
        <taxon>Dothideomycetes</taxon>
        <taxon>Dothideomycetidae</taxon>
        <taxon>Mycosphaerellales</taxon>
        <taxon>Dissoconiaceae</taxon>
        <taxon>Dissoconium</taxon>
    </lineage>
</organism>
<dbReference type="AlphaFoldDB" id="A0A6J3M0K5"/>
<dbReference type="Proteomes" id="UP000504637">
    <property type="component" value="Unplaced"/>
</dbReference>
<evidence type="ECO:0000313" key="2">
    <source>
        <dbReference type="Proteomes" id="UP000504637"/>
    </source>
</evidence>
<accession>A0A6J3M0K5</accession>
<evidence type="ECO:0000313" key="3">
    <source>
        <dbReference type="RefSeq" id="XP_033458065.1"/>
    </source>
</evidence>
<dbReference type="OrthoDB" id="66964at2759"/>
<evidence type="ECO:0000256" key="1">
    <source>
        <dbReference type="SAM" id="MobiDB-lite"/>
    </source>
</evidence>
<keyword evidence="2" id="KW-1185">Reference proteome</keyword>
<proteinExistence type="predicted"/>